<feature type="compositionally biased region" description="Basic and acidic residues" evidence="1">
    <location>
        <begin position="427"/>
        <end position="448"/>
    </location>
</feature>
<dbReference type="PANTHER" id="PTHR22028">
    <property type="entry name" value="SFI1 SPINDLE BODY DOMAIN-CONTAINING PROTEIN-RELATED"/>
    <property type="match status" value="1"/>
</dbReference>
<proteinExistence type="predicted"/>
<dbReference type="KEGG" id="pmrn:116955858"/>
<evidence type="ECO:0000256" key="1">
    <source>
        <dbReference type="SAM" id="MobiDB-lite"/>
    </source>
</evidence>
<feature type="compositionally biased region" description="Basic and acidic residues" evidence="1">
    <location>
        <begin position="268"/>
        <end position="284"/>
    </location>
</feature>
<sequence length="502" mass="57508">MENGGWDRWRRRSGRRSPQSETPERASGAAVARVPPPPLTAARLRDHDNTYSEAQELLADWLSSKLKLELEDDWPDEAEGHGNATEHAYVPFGRATGRGTAEGRAPKSFDEYFDQVGAGLEDGAVDALVKGMLEKEVVQVSFLDDLGLQGHGAGKTRDPRLTMDLRHQKVREAAERRAAEGRLRRAEASDRAAADAEARRSLAREDRERALGAEREEAEIRREAARLRSALRQRRQQQQQQEEERRRAEHERRSRERQERRRGSGARETTENRSRRALERAARDRERLRGQRELQARLHAERLKCLSRCFSAWYRLALERRLALGKALALADWRRRLRAFGAWRSRARARRARRETGCARSDLREEHRKTLAAEESHRLRTLGSRLAAWRGWARREREGRELARRRDETRRKMEALLRAAADGALTRPEDRAAREGHAERRGAREGTRTQRKRRINRCGAPRLPAGDGRPGGVSEEWRRGDHSGRRPPGGRDEDAPALGSVV</sequence>
<dbReference type="PANTHER" id="PTHR22028:SF5">
    <property type="entry name" value="COILED-COIL DOMAIN-CONTAINING PROTEIN 191"/>
    <property type="match status" value="1"/>
</dbReference>
<feature type="region of interest" description="Disordered" evidence="1">
    <location>
        <begin position="73"/>
        <end position="106"/>
    </location>
</feature>
<feature type="compositionally biased region" description="Basic and acidic residues" evidence="1">
    <location>
        <begin position="475"/>
        <end position="494"/>
    </location>
</feature>
<gene>
    <name evidence="3" type="primary">LOC116955858</name>
</gene>
<accession>A0AAJ7UE09</accession>
<feature type="region of interest" description="Disordered" evidence="1">
    <location>
        <begin position="1"/>
        <end position="48"/>
    </location>
</feature>
<feature type="compositionally biased region" description="Basic and acidic residues" evidence="1">
    <location>
        <begin position="171"/>
        <end position="226"/>
    </location>
</feature>
<feature type="region of interest" description="Disordered" evidence="1">
    <location>
        <begin position="418"/>
        <end position="502"/>
    </location>
</feature>
<evidence type="ECO:0000313" key="3">
    <source>
        <dbReference type="RefSeq" id="XP_032833072.1"/>
    </source>
</evidence>
<feature type="region of interest" description="Disordered" evidence="1">
    <location>
        <begin position="171"/>
        <end position="284"/>
    </location>
</feature>
<reference evidence="3" key="1">
    <citation type="submission" date="2025-08" db="UniProtKB">
        <authorList>
            <consortium name="RefSeq"/>
        </authorList>
    </citation>
    <scope>IDENTIFICATION</scope>
    <source>
        <tissue evidence="3">Sperm</tissue>
    </source>
</reference>
<keyword evidence="2" id="KW-1185">Reference proteome</keyword>
<dbReference type="InterPro" id="IPR052270">
    <property type="entry name" value="CACF_protein"/>
</dbReference>
<dbReference type="RefSeq" id="XP_032833072.1">
    <property type="nucleotide sequence ID" value="XM_032977181.1"/>
</dbReference>
<dbReference type="AlphaFoldDB" id="A0AAJ7UE09"/>
<dbReference type="Proteomes" id="UP001318040">
    <property type="component" value="Chromosome 62"/>
</dbReference>
<feature type="compositionally biased region" description="Low complexity" evidence="1">
    <location>
        <begin position="93"/>
        <end position="103"/>
    </location>
</feature>
<name>A0AAJ7UE09_PETMA</name>
<protein>
    <submittedName>
        <fullName evidence="3">Coiled-coil domain-containing protein 191-like</fullName>
    </submittedName>
</protein>
<dbReference type="CTD" id="57577"/>
<feature type="compositionally biased region" description="Basic and acidic residues" evidence="1">
    <location>
        <begin position="242"/>
        <end position="262"/>
    </location>
</feature>
<organism evidence="2 3">
    <name type="scientific">Petromyzon marinus</name>
    <name type="common">Sea lamprey</name>
    <dbReference type="NCBI Taxonomy" id="7757"/>
    <lineage>
        <taxon>Eukaryota</taxon>
        <taxon>Metazoa</taxon>
        <taxon>Chordata</taxon>
        <taxon>Craniata</taxon>
        <taxon>Vertebrata</taxon>
        <taxon>Cyclostomata</taxon>
        <taxon>Hyperoartia</taxon>
        <taxon>Petromyzontiformes</taxon>
        <taxon>Petromyzontidae</taxon>
        <taxon>Petromyzon</taxon>
    </lineage>
</organism>
<evidence type="ECO:0000313" key="2">
    <source>
        <dbReference type="Proteomes" id="UP001318040"/>
    </source>
</evidence>